<dbReference type="PANTHER" id="PTHR23150:SF19">
    <property type="entry name" value="FORMYLGLYCINE-GENERATING ENZYME"/>
    <property type="match status" value="1"/>
</dbReference>
<dbReference type="Pfam" id="PF00400">
    <property type="entry name" value="WD40"/>
    <property type="match status" value="2"/>
</dbReference>
<dbReference type="PROSITE" id="PS50294">
    <property type="entry name" value="WD_REPEATS_REGION"/>
    <property type="match status" value="2"/>
</dbReference>
<dbReference type="InterPro" id="IPR051043">
    <property type="entry name" value="Sulfatase_Mod_Factor_Kinase"/>
</dbReference>
<dbReference type="InterPro" id="IPR036322">
    <property type="entry name" value="WD40_repeat_dom_sf"/>
</dbReference>
<dbReference type="Pfam" id="PF03781">
    <property type="entry name" value="FGE-sulfatase"/>
    <property type="match status" value="1"/>
</dbReference>
<name>A0A517T4Q9_9PLAN</name>
<dbReference type="SUPFAM" id="SSF56436">
    <property type="entry name" value="C-type lectin-like"/>
    <property type="match status" value="1"/>
</dbReference>
<evidence type="ECO:0000256" key="4">
    <source>
        <dbReference type="SAM" id="Coils"/>
    </source>
</evidence>
<feature type="coiled-coil region" evidence="4">
    <location>
        <begin position="46"/>
        <end position="106"/>
    </location>
</feature>
<accession>A0A517T4Q9</accession>
<evidence type="ECO:0000256" key="6">
    <source>
        <dbReference type="SAM" id="Phobius"/>
    </source>
</evidence>
<evidence type="ECO:0000256" key="5">
    <source>
        <dbReference type="SAM" id="MobiDB-lite"/>
    </source>
</evidence>
<evidence type="ECO:0000256" key="1">
    <source>
        <dbReference type="ARBA" id="ARBA00022574"/>
    </source>
</evidence>
<dbReference type="InterPro" id="IPR042095">
    <property type="entry name" value="SUMF_sf"/>
</dbReference>
<dbReference type="Gene3D" id="2.130.10.10">
    <property type="entry name" value="YVTN repeat-like/Quinoprotein amine dehydrogenase"/>
    <property type="match status" value="3"/>
</dbReference>
<dbReference type="InterPro" id="IPR016187">
    <property type="entry name" value="CTDL_fold"/>
</dbReference>
<dbReference type="SUPFAM" id="SSF50978">
    <property type="entry name" value="WD40 repeat-like"/>
    <property type="match status" value="1"/>
</dbReference>
<keyword evidence="6" id="KW-1133">Transmembrane helix</keyword>
<dbReference type="GO" id="GO:0004674">
    <property type="term" value="F:protein serine/threonine kinase activity"/>
    <property type="evidence" value="ECO:0007669"/>
    <property type="project" value="UniProtKB-EC"/>
</dbReference>
<feature type="region of interest" description="Disordered" evidence="5">
    <location>
        <begin position="546"/>
        <end position="582"/>
    </location>
</feature>
<evidence type="ECO:0000256" key="2">
    <source>
        <dbReference type="ARBA" id="ARBA00022737"/>
    </source>
</evidence>
<dbReference type="EC" id="2.7.11.1" evidence="8"/>
<dbReference type="SMART" id="SM00320">
    <property type="entry name" value="WD40"/>
    <property type="match status" value="4"/>
</dbReference>
<evidence type="ECO:0000259" key="7">
    <source>
        <dbReference type="Pfam" id="PF03781"/>
    </source>
</evidence>
<protein>
    <submittedName>
        <fullName evidence="8">Serine/threonine-protein kinase pkn1</fullName>
        <ecNumber evidence="8">2.7.11.1</ecNumber>
    </submittedName>
</protein>
<dbReference type="InterPro" id="IPR001680">
    <property type="entry name" value="WD40_rpt"/>
</dbReference>
<dbReference type="InterPro" id="IPR019775">
    <property type="entry name" value="WD40_repeat_CS"/>
</dbReference>
<dbReference type="InterPro" id="IPR015943">
    <property type="entry name" value="WD40/YVTN_repeat-like_dom_sf"/>
</dbReference>
<dbReference type="OrthoDB" id="6111975at2"/>
<evidence type="ECO:0000313" key="8">
    <source>
        <dbReference type="EMBL" id="QDT63331.1"/>
    </source>
</evidence>
<keyword evidence="9" id="KW-1185">Reference proteome</keyword>
<organism evidence="8 9">
    <name type="scientific">Calycomorphotria hydatis</name>
    <dbReference type="NCBI Taxonomy" id="2528027"/>
    <lineage>
        <taxon>Bacteria</taxon>
        <taxon>Pseudomonadati</taxon>
        <taxon>Planctomycetota</taxon>
        <taxon>Planctomycetia</taxon>
        <taxon>Planctomycetales</taxon>
        <taxon>Planctomycetaceae</taxon>
        <taxon>Calycomorphotria</taxon>
    </lineage>
</organism>
<dbReference type="PANTHER" id="PTHR23150">
    <property type="entry name" value="SULFATASE MODIFYING FACTOR 1, 2"/>
    <property type="match status" value="1"/>
</dbReference>
<gene>
    <name evidence="8" type="primary">pkn1_1</name>
    <name evidence="8" type="ORF">V22_05510</name>
</gene>
<keyword evidence="8" id="KW-0808">Transferase</keyword>
<dbReference type="PROSITE" id="PS50082">
    <property type="entry name" value="WD_REPEATS_2"/>
    <property type="match status" value="2"/>
</dbReference>
<dbReference type="Gene3D" id="3.90.1580.10">
    <property type="entry name" value="paralog of FGE (formylglycine-generating enzyme)"/>
    <property type="match status" value="1"/>
</dbReference>
<sequence>MRDQESLIQLVKQCLDLQDYRQIAEFAREIPPSERSEELQELFAEAQSVIRKTKLLVQEIDQLEAEHSYKEMLRKAKQLKKLRPNNARAEQVIEQYADQKYRLKSEYLRADSAEAQRSNYGAIVAVAILISLLVFGGTTFGVLTYLKNGGTSITITTDDPAAKYFIDGIEVFLSDARLTIFLDPGQHTLRIEKEGQPLPGWDLFEFEVVKDQPNLLAIHVDEPPALPGLDIGRPPEVKEGVAKITLPEDEEDSRINDGKLRGGIFRPIDFAALQAENNTVAAGPWDSSDAISYQKFWADRLKIPIENTVEFPSGESMTFMLIPPGEFSMGTADEEYDKFSDMARNLVGASDDALFRQQLLSLPSERPQHNVRITQPFYLSKYEVTGQQWQSAMDAGSAIISRPELPVSNVSKQAAEQFMGRLDTGDLNLRLPTEAEWEYACRAGSPTPWYFGGDVSSLKEHAWYSANSNSQIHQGGELSANPWGLHDMYGNVSEWCADKFDASYYSNTSTDDPGGPKSGNGSVLRGGDIINSELFVRSAYRLSHPDDAPRLNTGLRPVLPIPKESEDSGSSKDSDIPQGPFTEILIPDVPKQGYPTLTQGHEFLRLTGIVNYVAVSPDGRWAATATNVYKPGVVSKSAKRILLIDLKSENPDNAVLPLRGNKAVQRQGVDSLAFSPQGNSLLTLTGDEKLRKIKNHHVLHWDLSHTDEAYEPKVIEIPKVGYVPSVTIGGLGLFFWDMKEGAVLMDLAAHSQQKNIYELRKPGIGILDDTDAPADNPTDAIKWSIYFNTFAQKSFSQFTADRRFFISRTPSMRLIQVWDLHSADPYASSKVIFGDIFTMRYKTITRGQGVTEGTQKVHSKIIDFTTSPDSRKLITATADKKIRLWDLTNGSPAHSPSVYEFPQIGTAKLKMLPDNRHLVVSGNGQHEIWDFSKNSPQSSSRMLLGEKKVFLETKVAPNGKLLICSTKDNEALIWSLEPDSESDPIATFNHPDRVTCMAITPDSTRLITGCEDGITRIWNIEPDFLASN</sequence>
<feature type="domain" description="Sulfatase-modifying factor enzyme-like" evidence="7">
    <location>
        <begin position="319"/>
        <end position="556"/>
    </location>
</feature>
<keyword evidence="6" id="KW-0472">Membrane</keyword>
<dbReference type="EMBL" id="CP036316">
    <property type="protein sequence ID" value="QDT63331.1"/>
    <property type="molecule type" value="Genomic_DNA"/>
</dbReference>
<dbReference type="InterPro" id="IPR005532">
    <property type="entry name" value="SUMF_dom"/>
</dbReference>
<reference evidence="8 9" key="1">
    <citation type="submission" date="2019-02" db="EMBL/GenBank/DDBJ databases">
        <title>Deep-cultivation of Planctomycetes and their phenomic and genomic characterization uncovers novel biology.</title>
        <authorList>
            <person name="Wiegand S."/>
            <person name="Jogler M."/>
            <person name="Boedeker C."/>
            <person name="Pinto D."/>
            <person name="Vollmers J."/>
            <person name="Rivas-Marin E."/>
            <person name="Kohn T."/>
            <person name="Peeters S.H."/>
            <person name="Heuer A."/>
            <person name="Rast P."/>
            <person name="Oberbeckmann S."/>
            <person name="Bunk B."/>
            <person name="Jeske O."/>
            <person name="Meyerdierks A."/>
            <person name="Storesund J.E."/>
            <person name="Kallscheuer N."/>
            <person name="Luecker S."/>
            <person name="Lage O.M."/>
            <person name="Pohl T."/>
            <person name="Merkel B.J."/>
            <person name="Hornburger P."/>
            <person name="Mueller R.-W."/>
            <person name="Bruemmer F."/>
            <person name="Labrenz M."/>
            <person name="Spormann A.M."/>
            <person name="Op den Camp H."/>
            <person name="Overmann J."/>
            <person name="Amann R."/>
            <person name="Jetten M.S.M."/>
            <person name="Mascher T."/>
            <person name="Medema M.H."/>
            <person name="Devos D.P."/>
            <person name="Kaster A.-K."/>
            <person name="Ovreas L."/>
            <person name="Rohde M."/>
            <person name="Galperin M.Y."/>
            <person name="Jogler C."/>
        </authorList>
    </citation>
    <scope>NUCLEOTIDE SEQUENCE [LARGE SCALE GENOMIC DNA]</scope>
    <source>
        <strain evidence="8 9">V22</strain>
    </source>
</reference>
<feature type="transmembrane region" description="Helical" evidence="6">
    <location>
        <begin position="122"/>
        <end position="146"/>
    </location>
</feature>
<evidence type="ECO:0000313" key="9">
    <source>
        <dbReference type="Proteomes" id="UP000319976"/>
    </source>
</evidence>
<keyword evidence="4" id="KW-0175">Coiled coil</keyword>
<dbReference type="Proteomes" id="UP000319976">
    <property type="component" value="Chromosome"/>
</dbReference>
<proteinExistence type="predicted"/>
<dbReference type="GO" id="GO:0120147">
    <property type="term" value="F:formylglycine-generating oxidase activity"/>
    <property type="evidence" value="ECO:0007669"/>
    <property type="project" value="TreeGrafter"/>
</dbReference>
<feature type="repeat" description="WD" evidence="3">
    <location>
        <begin position="987"/>
        <end position="1021"/>
    </location>
</feature>
<dbReference type="KEGG" id="chya:V22_05510"/>
<keyword evidence="6" id="KW-0812">Transmembrane</keyword>
<feature type="repeat" description="WD" evidence="3">
    <location>
        <begin position="867"/>
        <end position="895"/>
    </location>
</feature>
<keyword evidence="8" id="KW-0418">Kinase</keyword>
<keyword evidence="1 3" id="KW-0853">WD repeat</keyword>
<feature type="compositionally biased region" description="Basic and acidic residues" evidence="5">
    <location>
        <begin position="563"/>
        <end position="575"/>
    </location>
</feature>
<dbReference type="RefSeq" id="WP_145259572.1">
    <property type="nucleotide sequence ID" value="NZ_CP036316.1"/>
</dbReference>
<dbReference type="AlphaFoldDB" id="A0A517T4Q9"/>
<dbReference type="PROSITE" id="PS00678">
    <property type="entry name" value="WD_REPEATS_1"/>
    <property type="match status" value="2"/>
</dbReference>
<evidence type="ECO:0000256" key="3">
    <source>
        <dbReference type="PROSITE-ProRule" id="PRU00221"/>
    </source>
</evidence>
<keyword evidence="2" id="KW-0677">Repeat</keyword>